<feature type="domain" description="Fatty acid desaturase" evidence="12">
    <location>
        <begin position="78"/>
        <end position="297"/>
    </location>
</feature>
<dbReference type="GO" id="GO:0016020">
    <property type="term" value="C:membrane"/>
    <property type="evidence" value="ECO:0007669"/>
    <property type="project" value="UniProtKB-SubCell"/>
</dbReference>
<comment type="caution">
    <text evidence="13">The sequence shown here is derived from an EMBL/GenBank/DDBJ whole genome shotgun (WGS) entry which is preliminary data.</text>
</comment>
<evidence type="ECO:0000256" key="10">
    <source>
        <dbReference type="SAM" id="MobiDB-lite"/>
    </source>
</evidence>
<feature type="transmembrane region" description="Helical" evidence="11">
    <location>
        <begin position="233"/>
        <end position="258"/>
    </location>
</feature>
<evidence type="ECO:0000256" key="4">
    <source>
        <dbReference type="ARBA" id="ARBA00022832"/>
    </source>
</evidence>
<gene>
    <name evidence="13" type="ORF">E2F48_12920</name>
</gene>
<dbReference type="PANTHER" id="PTHR11351:SF3">
    <property type="entry name" value="BLL4393 PROTEIN"/>
    <property type="match status" value="1"/>
</dbReference>
<protein>
    <submittedName>
        <fullName evidence="13">Acyl-CoA desaturase</fullName>
    </submittedName>
</protein>
<dbReference type="Proteomes" id="UP000295411">
    <property type="component" value="Unassembled WGS sequence"/>
</dbReference>
<keyword evidence="5 11" id="KW-1133">Transmembrane helix</keyword>
<evidence type="ECO:0000259" key="12">
    <source>
        <dbReference type="Pfam" id="PF00487"/>
    </source>
</evidence>
<feature type="region of interest" description="Disordered" evidence="10">
    <location>
        <begin position="1"/>
        <end position="20"/>
    </location>
</feature>
<dbReference type="EMBL" id="SMTK01000004">
    <property type="protein sequence ID" value="TDK24714.1"/>
    <property type="molecule type" value="Genomic_DNA"/>
</dbReference>
<dbReference type="RefSeq" id="WP_133404380.1">
    <property type="nucleotide sequence ID" value="NZ_SMTK01000004.1"/>
</dbReference>
<proteinExistence type="inferred from homology"/>
<feature type="transmembrane region" description="Helical" evidence="11">
    <location>
        <begin position="203"/>
        <end position="227"/>
    </location>
</feature>
<feature type="transmembrane region" description="Helical" evidence="11">
    <location>
        <begin position="52"/>
        <end position="75"/>
    </location>
</feature>
<evidence type="ECO:0000256" key="5">
    <source>
        <dbReference type="ARBA" id="ARBA00022989"/>
    </source>
</evidence>
<keyword evidence="4" id="KW-0276">Fatty acid metabolism</keyword>
<evidence type="ECO:0000313" key="14">
    <source>
        <dbReference type="Proteomes" id="UP000295411"/>
    </source>
</evidence>
<dbReference type="PRINTS" id="PR00075">
    <property type="entry name" value="FACDDSATRASE"/>
</dbReference>
<feature type="transmembrane region" description="Helical" evidence="11">
    <location>
        <begin position="82"/>
        <end position="103"/>
    </location>
</feature>
<comment type="similarity">
    <text evidence="2">Belongs to the fatty acid desaturase type 2 family.</text>
</comment>
<feature type="transmembrane region" description="Helical" evidence="11">
    <location>
        <begin position="115"/>
        <end position="136"/>
    </location>
</feature>
<dbReference type="CDD" id="cd03505">
    <property type="entry name" value="Delta9-FADS-like"/>
    <property type="match status" value="1"/>
</dbReference>
<keyword evidence="9 11" id="KW-0472">Membrane</keyword>
<dbReference type="GO" id="GO:0006631">
    <property type="term" value="P:fatty acid metabolic process"/>
    <property type="evidence" value="ECO:0007669"/>
    <property type="project" value="UniProtKB-KW"/>
</dbReference>
<dbReference type="Pfam" id="PF00487">
    <property type="entry name" value="FA_desaturase"/>
    <property type="match status" value="1"/>
</dbReference>
<evidence type="ECO:0000256" key="3">
    <source>
        <dbReference type="ARBA" id="ARBA00022692"/>
    </source>
</evidence>
<evidence type="ECO:0000256" key="2">
    <source>
        <dbReference type="ARBA" id="ARBA00008749"/>
    </source>
</evidence>
<dbReference type="GO" id="GO:0016717">
    <property type="term" value="F:oxidoreductase activity, acting on paired donors, with oxidation of a pair of donors resulting in the reduction of molecular oxygen to two molecules of water"/>
    <property type="evidence" value="ECO:0007669"/>
    <property type="project" value="InterPro"/>
</dbReference>
<dbReference type="InterPro" id="IPR015876">
    <property type="entry name" value="Acyl-CoA_DS"/>
</dbReference>
<keyword evidence="14" id="KW-1185">Reference proteome</keyword>
<keyword evidence="7" id="KW-0408">Iron</keyword>
<dbReference type="AlphaFoldDB" id="A0A4R5TUI2"/>
<evidence type="ECO:0000313" key="13">
    <source>
        <dbReference type="EMBL" id="TDK24714.1"/>
    </source>
</evidence>
<keyword evidence="3 11" id="KW-0812">Transmembrane</keyword>
<sequence length="340" mass="37989">MTSHHPPQRTKPGFRPSKIDSAVDLSSYARDNPDAKGPRPILDGPRPLGTQIAVYIGVLLPLVALLAAVPLAWGWGLTWTDVVLFFAFYGVSGLGVTVGYHRYFTHGSFRAVKPLRAALAIAGSLSVQGSVITWVADHRRHHAFSDTDGDPHSPWAFGNTPWALAKGFWHAHMGWLFERDETNKIRFAPDLVKDPMIQRIDRLFGAWILITLFLPALIGGLVTQSWWGALTAFFWAGLVRVAVLHHITWSVNSICHMVGERPYHSRDKAGNFWPLALASFGESWHNSHHADPTCARHGVDKGQIDISARVIRIFEKLGWASSVRWPVRERFEKLAARAQH</sequence>
<evidence type="ECO:0000256" key="6">
    <source>
        <dbReference type="ARBA" id="ARBA00023002"/>
    </source>
</evidence>
<dbReference type="PANTHER" id="PTHR11351">
    <property type="entry name" value="ACYL-COA DESATURASE"/>
    <property type="match status" value="1"/>
</dbReference>
<name>A0A4R5TUI2_9MICC</name>
<organism evidence="13 14">
    <name type="scientific">Arthrobacter crusticola</name>
    <dbReference type="NCBI Taxonomy" id="2547960"/>
    <lineage>
        <taxon>Bacteria</taxon>
        <taxon>Bacillati</taxon>
        <taxon>Actinomycetota</taxon>
        <taxon>Actinomycetes</taxon>
        <taxon>Micrococcales</taxon>
        <taxon>Micrococcaceae</taxon>
        <taxon>Arthrobacter</taxon>
    </lineage>
</organism>
<evidence type="ECO:0000256" key="8">
    <source>
        <dbReference type="ARBA" id="ARBA00023098"/>
    </source>
</evidence>
<dbReference type="InterPro" id="IPR005804">
    <property type="entry name" value="FA_desaturase_dom"/>
</dbReference>
<evidence type="ECO:0000256" key="7">
    <source>
        <dbReference type="ARBA" id="ARBA00023004"/>
    </source>
</evidence>
<evidence type="ECO:0000256" key="9">
    <source>
        <dbReference type="ARBA" id="ARBA00023136"/>
    </source>
</evidence>
<reference evidence="13 14" key="1">
    <citation type="submission" date="2019-03" db="EMBL/GenBank/DDBJ databases">
        <title>Arthrobacter sp. nov., an bacterium isolated from biocrust in Mu Us Desert.</title>
        <authorList>
            <person name="Lixiong L."/>
        </authorList>
    </citation>
    <scope>NUCLEOTIDE SEQUENCE [LARGE SCALE GENOMIC DNA]</scope>
    <source>
        <strain evidence="13 14">SLN-3</strain>
    </source>
</reference>
<evidence type="ECO:0000256" key="11">
    <source>
        <dbReference type="SAM" id="Phobius"/>
    </source>
</evidence>
<keyword evidence="6" id="KW-0560">Oxidoreductase</keyword>
<keyword evidence="8" id="KW-0443">Lipid metabolism</keyword>
<evidence type="ECO:0000256" key="1">
    <source>
        <dbReference type="ARBA" id="ARBA00004141"/>
    </source>
</evidence>
<comment type="subcellular location">
    <subcellularLocation>
        <location evidence="1">Membrane</location>
        <topology evidence="1">Multi-pass membrane protein</topology>
    </subcellularLocation>
</comment>
<accession>A0A4R5TUI2</accession>
<dbReference type="OrthoDB" id="19906at2"/>